<keyword evidence="2 4" id="KW-0378">Hydrolase</keyword>
<dbReference type="EC" id="3.6.-.-" evidence="4"/>
<reference evidence="5" key="1">
    <citation type="journal article" date="2019" name="Int. J. Syst. Evol. Microbiol.">
        <title>The Global Catalogue of Microorganisms (GCM) 10K type strain sequencing project: providing services to taxonomists for standard genome sequencing and annotation.</title>
        <authorList>
            <consortium name="The Broad Institute Genomics Platform"/>
            <consortium name="The Broad Institute Genome Sequencing Center for Infectious Disease"/>
            <person name="Wu L."/>
            <person name="Ma J."/>
        </authorList>
    </citation>
    <scope>NUCLEOTIDE SEQUENCE [LARGE SCALE GENOMIC DNA]</scope>
    <source>
        <strain evidence="5">CCM 8896</strain>
    </source>
</reference>
<name>A0ABW4J672_9LACO</name>
<dbReference type="GO" id="GO:0016787">
    <property type="term" value="F:hydrolase activity"/>
    <property type="evidence" value="ECO:0007669"/>
    <property type="project" value="UniProtKB-KW"/>
</dbReference>
<protein>
    <submittedName>
        <fullName evidence="4">NUDIX hydrolase</fullName>
        <ecNumber evidence="4">3.6.-.-</ecNumber>
    </submittedName>
</protein>
<dbReference type="Pfam" id="PF00293">
    <property type="entry name" value="NUDIX"/>
    <property type="match status" value="1"/>
</dbReference>
<evidence type="ECO:0000259" key="3">
    <source>
        <dbReference type="PROSITE" id="PS51462"/>
    </source>
</evidence>
<comment type="caution">
    <text evidence="4">The sequence shown here is derived from an EMBL/GenBank/DDBJ whole genome shotgun (WGS) entry which is preliminary data.</text>
</comment>
<dbReference type="Proteomes" id="UP001597267">
    <property type="component" value="Unassembled WGS sequence"/>
</dbReference>
<dbReference type="InterPro" id="IPR000086">
    <property type="entry name" value="NUDIX_hydrolase_dom"/>
</dbReference>
<accession>A0ABW4J672</accession>
<dbReference type="PROSITE" id="PS51462">
    <property type="entry name" value="NUDIX"/>
    <property type="match status" value="1"/>
</dbReference>
<dbReference type="CDD" id="cd03424">
    <property type="entry name" value="NUDIX_ADPRase_Nudt5_UGPPase_Nudt14"/>
    <property type="match status" value="1"/>
</dbReference>
<evidence type="ECO:0000256" key="1">
    <source>
        <dbReference type="ARBA" id="ARBA00001946"/>
    </source>
</evidence>
<dbReference type="PANTHER" id="PTHR11839">
    <property type="entry name" value="UDP/ADP-SUGAR PYROPHOSPHATASE"/>
    <property type="match status" value="1"/>
</dbReference>
<keyword evidence="5" id="KW-1185">Reference proteome</keyword>
<dbReference type="SUPFAM" id="SSF55811">
    <property type="entry name" value="Nudix"/>
    <property type="match status" value="1"/>
</dbReference>
<evidence type="ECO:0000256" key="2">
    <source>
        <dbReference type="ARBA" id="ARBA00022801"/>
    </source>
</evidence>
<dbReference type="Gene3D" id="3.90.79.10">
    <property type="entry name" value="Nucleoside Triphosphate Pyrophosphohydrolase"/>
    <property type="match status" value="1"/>
</dbReference>
<evidence type="ECO:0000313" key="4">
    <source>
        <dbReference type="EMBL" id="MFD1671151.1"/>
    </source>
</evidence>
<dbReference type="RefSeq" id="WP_125714206.1">
    <property type="nucleotide sequence ID" value="NZ_JBHTOP010000005.1"/>
</dbReference>
<organism evidence="4 5">
    <name type="scientific">Agrilactobacillus yilanensis</name>
    <dbReference type="NCBI Taxonomy" id="2485997"/>
    <lineage>
        <taxon>Bacteria</taxon>
        <taxon>Bacillati</taxon>
        <taxon>Bacillota</taxon>
        <taxon>Bacilli</taxon>
        <taxon>Lactobacillales</taxon>
        <taxon>Lactobacillaceae</taxon>
        <taxon>Agrilactobacillus</taxon>
    </lineage>
</organism>
<comment type="cofactor">
    <cofactor evidence="1">
        <name>Mg(2+)</name>
        <dbReference type="ChEBI" id="CHEBI:18420"/>
    </cofactor>
</comment>
<dbReference type="EMBL" id="JBHTOP010000005">
    <property type="protein sequence ID" value="MFD1671151.1"/>
    <property type="molecule type" value="Genomic_DNA"/>
</dbReference>
<sequence>MDFEEKVLKTQPLYRGSILNLDLEDVLLPDGRTAKREIIHHHGAVAIMPIDDEGKMLFVKQWRAPMRQETLEIPAGKIDLGETDPQAVALRELNEETGFYTPDLEKVAGFYSTPGFADEYLHLYYTKTLKPVAHKRSLDADEFLNVYHLSFAEAKAAQNRGEICDAKTIMALYYWEILRLKGDVKVD</sequence>
<dbReference type="InterPro" id="IPR015797">
    <property type="entry name" value="NUDIX_hydrolase-like_dom_sf"/>
</dbReference>
<gene>
    <name evidence="4" type="ORF">ACFQ5M_03460</name>
</gene>
<feature type="domain" description="Nudix hydrolase" evidence="3">
    <location>
        <begin position="40"/>
        <end position="178"/>
    </location>
</feature>
<proteinExistence type="predicted"/>
<dbReference type="PANTHER" id="PTHR11839:SF18">
    <property type="entry name" value="NUDIX HYDROLASE DOMAIN-CONTAINING PROTEIN"/>
    <property type="match status" value="1"/>
</dbReference>
<evidence type="ECO:0000313" key="5">
    <source>
        <dbReference type="Proteomes" id="UP001597267"/>
    </source>
</evidence>